<dbReference type="GO" id="GO:0015627">
    <property type="term" value="C:type II protein secretion system complex"/>
    <property type="evidence" value="ECO:0007669"/>
    <property type="project" value="InterPro"/>
</dbReference>
<accession>F0BI65</accession>
<dbReference type="NCBIfam" id="TIGR02532">
    <property type="entry name" value="IV_pilin_GFxxxE"/>
    <property type="match status" value="1"/>
</dbReference>
<dbReference type="RefSeq" id="WP_005996050.1">
    <property type="nucleotide sequence ID" value="NZ_AEQV01000175.1"/>
</dbReference>
<evidence type="ECO:0000256" key="8">
    <source>
        <dbReference type="ARBA" id="ARBA00023136"/>
    </source>
</evidence>
<evidence type="ECO:0000256" key="4">
    <source>
        <dbReference type="ARBA" id="ARBA00022481"/>
    </source>
</evidence>
<gene>
    <name evidence="11" type="ORF">XVE_3966</name>
</gene>
<evidence type="ECO:0000256" key="3">
    <source>
        <dbReference type="ARBA" id="ARBA00022475"/>
    </source>
</evidence>
<keyword evidence="7" id="KW-1133">Transmembrane helix</keyword>
<organism evidence="11 12">
    <name type="scientific">Xanthomonas vesicatoria ATCC 35937</name>
    <dbReference type="NCBI Taxonomy" id="925775"/>
    <lineage>
        <taxon>Bacteria</taxon>
        <taxon>Pseudomonadati</taxon>
        <taxon>Pseudomonadota</taxon>
        <taxon>Gammaproteobacteria</taxon>
        <taxon>Lysobacterales</taxon>
        <taxon>Lysobacteraceae</taxon>
        <taxon>Xanthomonas</taxon>
    </lineage>
</organism>
<evidence type="ECO:0000313" key="12">
    <source>
        <dbReference type="Proteomes" id="UP000003299"/>
    </source>
</evidence>
<keyword evidence="8" id="KW-0472">Membrane</keyword>
<keyword evidence="6" id="KW-0812">Transmembrane</keyword>
<proteinExistence type="inferred from homology"/>
<evidence type="ECO:0000256" key="7">
    <source>
        <dbReference type="ARBA" id="ARBA00022989"/>
    </source>
</evidence>
<evidence type="ECO:0000313" key="11">
    <source>
        <dbReference type="EMBL" id="EGD07830.1"/>
    </source>
</evidence>
<keyword evidence="5" id="KW-0997">Cell inner membrane</keyword>
<dbReference type="KEGG" id="xve:BJD12_04155"/>
<evidence type="ECO:0000256" key="10">
    <source>
        <dbReference type="ARBA" id="ARBA00030775"/>
    </source>
</evidence>
<dbReference type="EMBL" id="AEQV01000175">
    <property type="protein sequence ID" value="EGD07830.1"/>
    <property type="molecule type" value="Genomic_DNA"/>
</dbReference>
<dbReference type="PROSITE" id="PS00409">
    <property type="entry name" value="PROKAR_NTER_METHYL"/>
    <property type="match status" value="1"/>
</dbReference>
<dbReference type="InterPro" id="IPR012902">
    <property type="entry name" value="N_methyl_site"/>
</dbReference>
<dbReference type="eggNOG" id="COG4970">
    <property type="taxonomic scope" value="Bacteria"/>
</dbReference>
<dbReference type="Pfam" id="PF07963">
    <property type="entry name" value="N_methyl"/>
    <property type="match status" value="1"/>
</dbReference>
<name>F0BI65_9XANT</name>
<dbReference type="SUPFAM" id="SSF54523">
    <property type="entry name" value="Pili subunits"/>
    <property type="match status" value="1"/>
</dbReference>
<dbReference type="Gene3D" id="3.55.40.10">
    <property type="entry name" value="minor pseudopilin epsh domain"/>
    <property type="match status" value="1"/>
</dbReference>
<comment type="caution">
    <text evidence="11">The sequence shown here is derived from an EMBL/GenBank/DDBJ whole genome shotgun (WGS) entry which is preliminary data.</text>
</comment>
<reference evidence="11 12" key="1">
    <citation type="journal article" date="2011" name="BMC Genomics">
        <title>Comparative genomics reveals diversity among xanthomonads infecting tomato and pepper.</title>
        <authorList>
            <person name="Potnis N."/>
            <person name="Krasileva K."/>
            <person name="Chow V."/>
            <person name="Almeida N.F."/>
            <person name="Patil P.B."/>
            <person name="Ryan R.P."/>
            <person name="Sharlach M."/>
            <person name="Behlau F."/>
            <person name="Dow J.M."/>
            <person name="Momol M.T."/>
            <person name="White F.F."/>
            <person name="Preston J.F."/>
            <person name="Vinatzer B.A."/>
            <person name="Koebnik R."/>
            <person name="Setubal J.C."/>
            <person name="Norman D.J."/>
            <person name="Staskawicz B.J."/>
            <person name="Jones J.B."/>
        </authorList>
    </citation>
    <scope>NUCLEOTIDE SEQUENCE [LARGE SCALE GENOMIC DNA]</scope>
    <source>
        <strain evidence="11 12">ATCC 35937</strain>
    </source>
</reference>
<protein>
    <recommendedName>
        <fullName evidence="2">Type II secretion system protein H</fullName>
    </recommendedName>
    <alternativeName>
        <fullName evidence="10">General secretion pathway protein H</fullName>
    </alternativeName>
</protein>
<evidence type="ECO:0000256" key="6">
    <source>
        <dbReference type="ARBA" id="ARBA00022692"/>
    </source>
</evidence>
<sequence length="177" mass="19049">MRRRCRQAGFSLIESMLAGAVLAVLTAIALPSLTELHQRHQARAAVAELTAHLALTRSTSIARGNVVAMCPGSVAESCVASHDWTRGWLVYVDPDGNRKPDRASDILASVAPQAGSMLSIRTTHGRTQVRYVPLGTAQGTNATFNICRGRYLDTQLIVSMAGRPRVQRPIPAHPCPS</sequence>
<comment type="subcellular location">
    <subcellularLocation>
        <location evidence="1">Cell inner membrane</location>
        <topology evidence="1">Single-pass membrane protein</topology>
    </subcellularLocation>
</comment>
<dbReference type="GO" id="GO:0005886">
    <property type="term" value="C:plasma membrane"/>
    <property type="evidence" value="ECO:0007669"/>
    <property type="project" value="UniProtKB-SubCell"/>
</dbReference>
<evidence type="ECO:0000256" key="2">
    <source>
        <dbReference type="ARBA" id="ARBA00021549"/>
    </source>
</evidence>
<comment type="similarity">
    <text evidence="9">Belongs to the GSP H family.</text>
</comment>
<dbReference type="InterPro" id="IPR045584">
    <property type="entry name" value="Pilin-like"/>
</dbReference>
<keyword evidence="3" id="KW-1003">Cell membrane</keyword>
<dbReference type="GO" id="GO:0015628">
    <property type="term" value="P:protein secretion by the type II secretion system"/>
    <property type="evidence" value="ECO:0007669"/>
    <property type="project" value="InterPro"/>
</dbReference>
<evidence type="ECO:0000256" key="5">
    <source>
        <dbReference type="ARBA" id="ARBA00022519"/>
    </source>
</evidence>
<dbReference type="InterPro" id="IPR022346">
    <property type="entry name" value="T2SS_GspH"/>
</dbReference>
<evidence type="ECO:0000256" key="9">
    <source>
        <dbReference type="ARBA" id="ARBA00025772"/>
    </source>
</evidence>
<dbReference type="AlphaFoldDB" id="F0BI65"/>
<dbReference type="Pfam" id="PF12019">
    <property type="entry name" value="GspH"/>
    <property type="match status" value="1"/>
</dbReference>
<evidence type="ECO:0000256" key="1">
    <source>
        <dbReference type="ARBA" id="ARBA00004377"/>
    </source>
</evidence>
<dbReference type="GeneID" id="46980609"/>
<keyword evidence="4" id="KW-0488">Methylation</keyword>
<dbReference type="Proteomes" id="UP000003299">
    <property type="component" value="Unassembled WGS sequence"/>
</dbReference>